<evidence type="ECO:0000256" key="2">
    <source>
        <dbReference type="ARBA" id="ARBA00011883"/>
    </source>
</evidence>
<evidence type="ECO:0000256" key="10">
    <source>
        <dbReference type="ARBA" id="ARBA00049152"/>
    </source>
</evidence>
<dbReference type="SUPFAM" id="SSF52096">
    <property type="entry name" value="ClpP/crotonase"/>
    <property type="match status" value="1"/>
</dbReference>
<dbReference type="GO" id="GO:0005524">
    <property type="term" value="F:ATP binding"/>
    <property type="evidence" value="ECO:0007669"/>
    <property type="project" value="UniProtKB-KW"/>
</dbReference>
<evidence type="ECO:0000256" key="5">
    <source>
        <dbReference type="ARBA" id="ARBA00022741"/>
    </source>
</evidence>
<dbReference type="GO" id="GO:2001295">
    <property type="term" value="P:malonyl-CoA biosynthetic process"/>
    <property type="evidence" value="ECO:0007669"/>
    <property type="project" value="UniProtKB-UniPathway"/>
</dbReference>
<keyword evidence="9" id="KW-0275">Fatty acid biosynthesis</keyword>
<dbReference type="GO" id="GO:0016743">
    <property type="term" value="F:carboxyl- or carbamoyltransferase activity"/>
    <property type="evidence" value="ECO:0007669"/>
    <property type="project" value="InterPro"/>
</dbReference>
<evidence type="ECO:0000313" key="12">
    <source>
        <dbReference type="EMBL" id="CAA9566344.1"/>
    </source>
</evidence>
<keyword evidence="7" id="KW-0067">ATP-binding</keyword>
<keyword evidence="4 12" id="KW-0808">Transferase</keyword>
<dbReference type="PRINTS" id="PR01069">
    <property type="entry name" value="ACCCTRFRASEA"/>
</dbReference>
<dbReference type="InterPro" id="IPR001095">
    <property type="entry name" value="Acetyl_CoA_COase_a_su"/>
</dbReference>
<dbReference type="GO" id="GO:0003989">
    <property type="term" value="F:acetyl-CoA carboxylase activity"/>
    <property type="evidence" value="ECO:0007669"/>
    <property type="project" value="InterPro"/>
</dbReference>
<dbReference type="EC" id="2.1.3.15" evidence="2"/>
<dbReference type="InterPro" id="IPR029045">
    <property type="entry name" value="ClpP/crotonase-like_dom_sf"/>
</dbReference>
<gene>
    <name evidence="12" type="ORF">AVDCRST_MAG73-4164</name>
</gene>
<dbReference type="GO" id="GO:0009317">
    <property type="term" value="C:acetyl-CoA carboxylase complex"/>
    <property type="evidence" value="ECO:0007669"/>
    <property type="project" value="InterPro"/>
</dbReference>
<name>A0A6J4V479_9BACT</name>
<dbReference type="Pfam" id="PF03255">
    <property type="entry name" value="ACCA"/>
    <property type="match status" value="1"/>
</dbReference>
<evidence type="ECO:0000256" key="3">
    <source>
        <dbReference type="ARBA" id="ARBA00022516"/>
    </source>
</evidence>
<keyword evidence="5" id="KW-0547">Nucleotide-binding</keyword>
<feature type="domain" description="CoA carboxyltransferase C-terminal" evidence="11">
    <location>
        <begin position="1"/>
        <end position="141"/>
    </location>
</feature>
<dbReference type="PROSITE" id="PS50989">
    <property type="entry name" value="COA_CT_CTER"/>
    <property type="match status" value="1"/>
</dbReference>
<comment type="pathway">
    <text evidence="1">Lipid metabolism; malonyl-CoA biosynthesis; malonyl-CoA from acetyl-CoA: step 1/1.</text>
</comment>
<sequence length="185" mass="18885">MPVVAFIDTPGAYPGIGSEERGQGTAIAESLLTMAALRVPCVAVVIGEGGSGGALAIGVADRILMLENAIYAVASPEACAAILWKDAAKAPEAAETMRITAEDLFGFGIVDEVIPEPVPAHERPRDAIAAVGAAVARHLADLHAAYVAPGAAGPDALVDARDAKFRRIGAWREDLAADGVPAEPV</sequence>
<dbReference type="UniPathway" id="UPA00655">
    <property type="reaction ID" value="UER00711"/>
</dbReference>
<evidence type="ECO:0000256" key="9">
    <source>
        <dbReference type="ARBA" id="ARBA00023160"/>
    </source>
</evidence>
<organism evidence="12">
    <name type="scientific">uncultured Thermomicrobiales bacterium</name>
    <dbReference type="NCBI Taxonomy" id="1645740"/>
    <lineage>
        <taxon>Bacteria</taxon>
        <taxon>Pseudomonadati</taxon>
        <taxon>Thermomicrobiota</taxon>
        <taxon>Thermomicrobia</taxon>
        <taxon>Thermomicrobiales</taxon>
        <taxon>environmental samples</taxon>
    </lineage>
</organism>
<proteinExistence type="predicted"/>
<dbReference type="InterPro" id="IPR011763">
    <property type="entry name" value="COA_CT_C"/>
</dbReference>
<dbReference type="PANTHER" id="PTHR42853">
    <property type="entry name" value="ACETYL-COENZYME A CARBOXYLASE CARBOXYL TRANSFERASE SUBUNIT ALPHA"/>
    <property type="match status" value="1"/>
</dbReference>
<evidence type="ECO:0000256" key="1">
    <source>
        <dbReference type="ARBA" id="ARBA00004956"/>
    </source>
</evidence>
<keyword evidence="6" id="KW-0276">Fatty acid metabolism</keyword>
<accession>A0A6J4V479</accession>
<keyword evidence="3" id="KW-0444">Lipid biosynthesis</keyword>
<evidence type="ECO:0000259" key="11">
    <source>
        <dbReference type="PROSITE" id="PS50989"/>
    </source>
</evidence>
<keyword evidence="8" id="KW-0443">Lipid metabolism</keyword>
<evidence type="ECO:0000256" key="7">
    <source>
        <dbReference type="ARBA" id="ARBA00022840"/>
    </source>
</evidence>
<comment type="catalytic activity">
    <reaction evidence="10">
        <text>N(6)-carboxybiotinyl-L-lysyl-[protein] + acetyl-CoA = N(6)-biotinyl-L-lysyl-[protein] + malonyl-CoA</text>
        <dbReference type="Rhea" id="RHEA:54728"/>
        <dbReference type="Rhea" id="RHEA-COMP:10505"/>
        <dbReference type="Rhea" id="RHEA-COMP:10506"/>
        <dbReference type="ChEBI" id="CHEBI:57288"/>
        <dbReference type="ChEBI" id="CHEBI:57384"/>
        <dbReference type="ChEBI" id="CHEBI:83144"/>
        <dbReference type="ChEBI" id="CHEBI:83145"/>
        <dbReference type="EC" id="2.1.3.15"/>
    </reaction>
</comment>
<dbReference type="EMBL" id="CADCWE010000270">
    <property type="protein sequence ID" value="CAA9566344.1"/>
    <property type="molecule type" value="Genomic_DNA"/>
</dbReference>
<dbReference type="GO" id="GO:0006633">
    <property type="term" value="P:fatty acid biosynthetic process"/>
    <property type="evidence" value="ECO:0007669"/>
    <property type="project" value="UniProtKB-KW"/>
</dbReference>
<evidence type="ECO:0000256" key="6">
    <source>
        <dbReference type="ARBA" id="ARBA00022832"/>
    </source>
</evidence>
<evidence type="ECO:0000256" key="4">
    <source>
        <dbReference type="ARBA" id="ARBA00022679"/>
    </source>
</evidence>
<dbReference type="AlphaFoldDB" id="A0A6J4V479"/>
<dbReference type="Gene3D" id="3.90.226.10">
    <property type="entry name" value="2-enoyl-CoA Hydratase, Chain A, domain 1"/>
    <property type="match status" value="1"/>
</dbReference>
<reference evidence="12" key="1">
    <citation type="submission" date="2020-02" db="EMBL/GenBank/DDBJ databases">
        <authorList>
            <person name="Meier V. D."/>
        </authorList>
    </citation>
    <scope>NUCLEOTIDE SEQUENCE</scope>
    <source>
        <strain evidence="12">AVDCRST_MAG73</strain>
    </source>
</reference>
<keyword evidence="12" id="KW-0436">Ligase</keyword>
<protein>
    <recommendedName>
        <fullName evidence="2">acetyl-CoA carboxytransferase</fullName>
        <ecNumber evidence="2">2.1.3.15</ecNumber>
    </recommendedName>
</protein>
<evidence type="ECO:0000256" key="8">
    <source>
        <dbReference type="ARBA" id="ARBA00023098"/>
    </source>
</evidence>
<dbReference type="PANTHER" id="PTHR42853:SF3">
    <property type="entry name" value="ACETYL-COENZYME A CARBOXYLASE CARBOXYL TRANSFERASE SUBUNIT ALPHA, CHLOROPLASTIC"/>
    <property type="match status" value="1"/>
</dbReference>